<feature type="coiled-coil region" evidence="1">
    <location>
        <begin position="80"/>
        <end position="114"/>
    </location>
</feature>
<dbReference type="AlphaFoldDB" id="A0AAV4BSJ3"/>
<dbReference type="PANTHER" id="PTHR22538">
    <property type="entry name" value="CILIA- AND FLAGELLA-ASSOCIATED PROTEIN 74"/>
    <property type="match status" value="1"/>
</dbReference>
<proteinExistence type="predicted"/>
<dbReference type="PANTHER" id="PTHR22538:SF0">
    <property type="entry name" value="CILIA- AND FLAGELLA-ASSOCIATED PROTEIN 74"/>
    <property type="match status" value="1"/>
</dbReference>
<reference evidence="4 5" key="1">
    <citation type="journal article" date="2021" name="Elife">
        <title>Chloroplast acquisition without the gene transfer in kleptoplastic sea slugs, Plakobranchus ocellatus.</title>
        <authorList>
            <person name="Maeda T."/>
            <person name="Takahashi S."/>
            <person name="Yoshida T."/>
            <person name="Shimamura S."/>
            <person name="Takaki Y."/>
            <person name="Nagai Y."/>
            <person name="Toyoda A."/>
            <person name="Suzuki Y."/>
            <person name="Arimoto A."/>
            <person name="Ishii H."/>
            <person name="Satoh N."/>
            <person name="Nishiyama T."/>
            <person name="Hasebe M."/>
            <person name="Maruyama T."/>
            <person name="Minagawa J."/>
            <person name="Obokata J."/>
            <person name="Shigenobu S."/>
        </authorList>
    </citation>
    <scope>NUCLEOTIDE SEQUENCE [LARGE SCALE GENOMIC DNA]</scope>
</reference>
<keyword evidence="4" id="KW-0282">Flagellum</keyword>
<gene>
    <name evidence="4" type="ORF">PoB_004845200</name>
</gene>
<dbReference type="Pfam" id="PF24770">
    <property type="entry name" value="Ig-CFAP74_2"/>
    <property type="match status" value="1"/>
</dbReference>
<comment type="caution">
    <text evidence="4">The sequence shown here is derived from an EMBL/GenBank/DDBJ whole genome shotgun (WGS) entry which is preliminary data.</text>
</comment>
<evidence type="ECO:0000313" key="5">
    <source>
        <dbReference type="Proteomes" id="UP000735302"/>
    </source>
</evidence>
<dbReference type="Pfam" id="PF24771">
    <property type="entry name" value="Ig_CFAP74_1st"/>
    <property type="match status" value="1"/>
</dbReference>
<keyword evidence="1" id="KW-0175">Coiled coil</keyword>
<dbReference type="InterPro" id="IPR056306">
    <property type="entry name" value="Ig-CFAP74_2nd"/>
</dbReference>
<dbReference type="Proteomes" id="UP000735302">
    <property type="component" value="Unassembled WGS sequence"/>
</dbReference>
<feature type="domain" description="CFAP74 second Ig-like" evidence="3">
    <location>
        <begin position="633"/>
        <end position="678"/>
    </location>
</feature>
<name>A0AAV4BSJ3_9GAST</name>
<dbReference type="InterPro" id="IPR013783">
    <property type="entry name" value="Ig-like_fold"/>
</dbReference>
<feature type="compositionally biased region" description="Acidic residues" evidence="2">
    <location>
        <begin position="427"/>
        <end position="439"/>
    </location>
</feature>
<feature type="compositionally biased region" description="Acidic residues" evidence="2">
    <location>
        <begin position="1"/>
        <end position="15"/>
    </location>
</feature>
<keyword evidence="4" id="KW-0966">Cell projection</keyword>
<organism evidence="4 5">
    <name type="scientific">Plakobranchus ocellatus</name>
    <dbReference type="NCBI Taxonomy" id="259542"/>
    <lineage>
        <taxon>Eukaryota</taxon>
        <taxon>Metazoa</taxon>
        <taxon>Spiralia</taxon>
        <taxon>Lophotrochozoa</taxon>
        <taxon>Mollusca</taxon>
        <taxon>Gastropoda</taxon>
        <taxon>Heterobranchia</taxon>
        <taxon>Euthyneura</taxon>
        <taxon>Panpulmonata</taxon>
        <taxon>Sacoglossa</taxon>
        <taxon>Placobranchoidea</taxon>
        <taxon>Plakobranchidae</taxon>
        <taxon>Plakobranchus</taxon>
    </lineage>
</organism>
<feature type="region of interest" description="Disordered" evidence="2">
    <location>
        <begin position="1"/>
        <end position="37"/>
    </location>
</feature>
<evidence type="ECO:0000256" key="1">
    <source>
        <dbReference type="SAM" id="Coils"/>
    </source>
</evidence>
<protein>
    <submittedName>
        <fullName evidence="4">Cilia- and flagella-associated protein 74</fullName>
    </submittedName>
</protein>
<keyword evidence="5" id="KW-1185">Reference proteome</keyword>
<keyword evidence="4" id="KW-0969">Cilium</keyword>
<evidence type="ECO:0000313" key="4">
    <source>
        <dbReference type="EMBL" id="GFO21947.1"/>
    </source>
</evidence>
<dbReference type="Gene3D" id="2.60.40.10">
    <property type="entry name" value="Immunoglobulins"/>
    <property type="match status" value="2"/>
</dbReference>
<accession>A0AAV4BSJ3</accession>
<feature type="region of interest" description="Disordered" evidence="2">
    <location>
        <begin position="427"/>
        <end position="452"/>
    </location>
</feature>
<evidence type="ECO:0000259" key="3">
    <source>
        <dbReference type="Pfam" id="PF24770"/>
    </source>
</evidence>
<feature type="compositionally biased region" description="Acidic residues" evidence="2">
    <location>
        <begin position="24"/>
        <end position="34"/>
    </location>
</feature>
<dbReference type="EMBL" id="BLXT01005315">
    <property type="protein sequence ID" value="GFO21947.1"/>
    <property type="molecule type" value="Genomic_DNA"/>
</dbReference>
<evidence type="ECO:0000256" key="2">
    <source>
        <dbReference type="SAM" id="MobiDB-lite"/>
    </source>
</evidence>
<sequence length="693" mass="80621">MMLGYMDDDDDEILDYDGNLDLSTDNEDEEEAESVQEYNVQHYPETPDEKIHWQEQIRMIHLRSHLNQLMEKVRHAHYVTDKTREELKKCRSQIQQYEAERDQLFAEIQSKESDGNKSAVHRIRAAHQRVCAELEGEQNLESMIIERLDQAEYELALAEVERGKFLLAEDDLLQREHKLSQEKTDMAMVRLAKEETLARQALTHRRKEDRTRRDVQMDAERRHVQAIEEAERSHERANKYLQKTLDKLKQRENEEAVRYKTDMSKKMDMLLKLKNDITHNRENLRAIRARDKAAEKKENQAEQEERERIKMQGGNPEEILLVKKRKNEVEKHRNQFEAEQKVKKAVIMQKILQEEENLKKRRKQQPYLWDSPDTEKELRLKPLPLKPVKALEDYMAATADEAVEVEGSNKEQEMLALLDQAEVENVENAEDKAEEEEMADQVVPLKDSDESEDEEDLQAIVDLARPEFEGLWDKETKPYRIPKDTDHLSAKPVGASKMDQEILKKTLERTREGIVITQVAAGREFTGCPFYSKPDVIHFKDFVVGKTYKKKVTLTNVSYTVNYIKFIDITERLKDFIKIHFDPPGQMSAGLTCDMIVTFTPMINEDLQGEVNFLTQTGPFHVPLICSTKKCDLVLDTKCVDFGTTVIGETLKRSFTLTNRGALGTKFDFFKVTGMKQRTLTTAGTSLGRMVRL</sequence>
<feature type="region of interest" description="Disordered" evidence="2">
    <location>
        <begin position="289"/>
        <end position="309"/>
    </location>
</feature>